<reference evidence="2" key="1">
    <citation type="submission" date="2022-11" db="UniProtKB">
        <authorList>
            <consortium name="WormBaseParasite"/>
        </authorList>
    </citation>
    <scope>IDENTIFICATION</scope>
</reference>
<dbReference type="AlphaFoldDB" id="A0A914QJT4"/>
<protein>
    <submittedName>
        <fullName evidence="2">Uncharacterized protein</fullName>
    </submittedName>
</protein>
<sequence length="92" mass="11091">MLILLKKVFVLRNISRFGLFKFQLFKEFILKNAEHECHVRIDFKLIDEDYVEARELNDVLLELGTQYSKNIKLHLENIKLRLKKKNNLESML</sequence>
<evidence type="ECO:0000313" key="2">
    <source>
        <dbReference type="WBParaSite" id="PDA_v2.g3455.t1"/>
    </source>
</evidence>
<keyword evidence="1" id="KW-1185">Reference proteome</keyword>
<organism evidence="1 2">
    <name type="scientific">Panagrolaimus davidi</name>
    <dbReference type="NCBI Taxonomy" id="227884"/>
    <lineage>
        <taxon>Eukaryota</taxon>
        <taxon>Metazoa</taxon>
        <taxon>Ecdysozoa</taxon>
        <taxon>Nematoda</taxon>
        <taxon>Chromadorea</taxon>
        <taxon>Rhabditida</taxon>
        <taxon>Tylenchina</taxon>
        <taxon>Panagrolaimomorpha</taxon>
        <taxon>Panagrolaimoidea</taxon>
        <taxon>Panagrolaimidae</taxon>
        <taxon>Panagrolaimus</taxon>
    </lineage>
</organism>
<dbReference type="Proteomes" id="UP000887578">
    <property type="component" value="Unplaced"/>
</dbReference>
<proteinExistence type="predicted"/>
<name>A0A914QJT4_9BILA</name>
<accession>A0A914QJT4</accession>
<dbReference type="WBParaSite" id="PDA_v2.g3455.t1">
    <property type="protein sequence ID" value="PDA_v2.g3455.t1"/>
    <property type="gene ID" value="PDA_v2.g3455"/>
</dbReference>
<evidence type="ECO:0000313" key="1">
    <source>
        <dbReference type="Proteomes" id="UP000887578"/>
    </source>
</evidence>